<evidence type="ECO:0000313" key="3">
    <source>
        <dbReference type="Proteomes" id="UP001153269"/>
    </source>
</evidence>
<name>A0A9N7VP65_PLEPL</name>
<dbReference type="EMBL" id="CADEAL010004273">
    <property type="protein sequence ID" value="CAB1455841.1"/>
    <property type="molecule type" value="Genomic_DNA"/>
</dbReference>
<feature type="compositionally biased region" description="Basic and acidic residues" evidence="1">
    <location>
        <begin position="97"/>
        <end position="107"/>
    </location>
</feature>
<reference evidence="2" key="1">
    <citation type="submission" date="2020-03" db="EMBL/GenBank/DDBJ databases">
        <authorList>
            <person name="Weist P."/>
        </authorList>
    </citation>
    <scope>NUCLEOTIDE SEQUENCE</scope>
</reference>
<protein>
    <submittedName>
        <fullName evidence="2">Uncharacterized protein</fullName>
    </submittedName>
</protein>
<gene>
    <name evidence="2" type="ORF">PLEPLA_LOCUS43622</name>
</gene>
<organism evidence="2 3">
    <name type="scientific">Pleuronectes platessa</name>
    <name type="common">European plaice</name>
    <dbReference type="NCBI Taxonomy" id="8262"/>
    <lineage>
        <taxon>Eukaryota</taxon>
        <taxon>Metazoa</taxon>
        <taxon>Chordata</taxon>
        <taxon>Craniata</taxon>
        <taxon>Vertebrata</taxon>
        <taxon>Euteleostomi</taxon>
        <taxon>Actinopterygii</taxon>
        <taxon>Neopterygii</taxon>
        <taxon>Teleostei</taxon>
        <taxon>Neoteleostei</taxon>
        <taxon>Acanthomorphata</taxon>
        <taxon>Carangaria</taxon>
        <taxon>Pleuronectiformes</taxon>
        <taxon>Pleuronectoidei</taxon>
        <taxon>Pleuronectidae</taxon>
        <taxon>Pleuronectes</taxon>
    </lineage>
</organism>
<keyword evidence="3" id="KW-1185">Reference proteome</keyword>
<sequence>MAGVWVGDASIGITTDGQPLQAAVMWSSSSGVNTSELELETSYMTFVLRIILHHQCTASPLLPHPHASPSTITQPLPSLLMRKASRHDAAPHGCGMEPRKTGTERRGGVQKIPTVPVTRNQGSQLSRNHGNPLCTPLLVLVSFQRRAVMKSSPSDVCSSEAAGRVGQAAEQAKASPLQTAEVLAVCGGALSEEASWRTITRRIYELRGGGGGDEERSPRLGRLLRGVRSEGLTADEQASGVEVMQGVEVVDECPLTPDTASLFSPLEPNVW</sequence>
<accession>A0A9N7VP65</accession>
<evidence type="ECO:0000256" key="1">
    <source>
        <dbReference type="SAM" id="MobiDB-lite"/>
    </source>
</evidence>
<evidence type="ECO:0000313" key="2">
    <source>
        <dbReference type="EMBL" id="CAB1455841.1"/>
    </source>
</evidence>
<comment type="caution">
    <text evidence="2">The sequence shown here is derived from an EMBL/GenBank/DDBJ whole genome shotgun (WGS) entry which is preliminary data.</text>
</comment>
<dbReference type="Proteomes" id="UP001153269">
    <property type="component" value="Unassembled WGS sequence"/>
</dbReference>
<proteinExistence type="predicted"/>
<dbReference type="AlphaFoldDB" id="A0A9N7VP65"/>
<feature type="region of interest" description="Disordered" evidence="1">
    <location>
        <begin position="88"/>
        <end position="108"/>
    </location>
</feature>